<dbReference type="FunFam" id="3.40.50.880:FF:000003">
    <property type="entry name" value="Anthranilate synthase component II"/>
    <property type="match status" value="1"/>
</dbReference>
<dbReference type="EMBL" id="VAJM01000002">
    <property type="protein sequence ID" value="TLM95458.1"/>
    <property type="molecule type" value="Genomic_DNA"/>
</dbReference>
<reference evidence="3 4" key="1">
    <citation type="submission" date="2019-05" db="EMBL/GenBank/DDBJ databases">
        <title>Hymenobacter edaphi sp. nov., isolated from abandoned arsenic-contaminated farmland soil.</title>
        <authorList>
            <person name="Nie L."/>
        </authorList>
    </citation>
    <scope>NUCLEOTIDE SEQUENCE [LARGE SCALE GENOMIC DNA]</scope>
    <source>
        <strain evidence="3 4">1-3-3-8</strain>
    </source>
</reference>
<dbReference type="NCBIfam" id="TIGR00566">
    <property type="entry name" value="trpG_papA"/>
    <property type="match status" value="1"/>
</dbReference>
<feature type="domain" description="Glutamine amidotransferase" evidence="2">
    <location>
        <begin position="4"/>
        <end position="195"/>
    </location>
</feature>
<dbReference type="Proteomes" id="UP000305517">
    <property type="component" value="Unassembled WGS sequence"/>
</dbReference>
<keyword evidence="1" id="KW-0315">Glutamine amidotransferase</keyword>
<dbReference type="InterPro" id="IPR029062">
    <property type="entry name" value="Class_I_gatase-like"/>
</dbReference>
<protein>
    <submittedName>
        <fullName evidence="3">Aminodeoxychorismate/anthranilate synthase component II</fullName>
    </submittedName>
</protein>
<evidence type="ECO:0000256" key="1">
    <source>
        <dbReference type="ARBA" id="ARBA00022962"/>
    </source>
</evidence>
<evidence type="ECO:0000313" key="4">
    <source>
        <dbReference type="Proteomes" id="UP000305517"/>
    </source>
</evidence>
<dbReference type="GO" id="GO:0004049">
    <property type="term" value="F:anthranilate synthase activity"/>
    <property type="evidence" value="ECO:0007669"/>
    <property type="project" value="TreeGrafter"/>
</dbReference>
<dbReference type="CDD" id="cd01743">
    <property type="entry name" value="GATase1_Anthranilate_Synthase"/>
    <property type="match status" value="1"/>
</dbReference>
<dbReference type="PRINTS" id="PR00096">
    <property type="entry name" value="GATASE"/>
</dbReference>
<evidence type="ECO:0000313" key="3">
    <source>
        <dbReference type="EMBL" id="TLM95458.1"/>
    </source>
</evidence>
<dbReference type="PRINTS" id="PR00099">
    <property type="entry name" value="CPSGATASE"/>
</dbReference>
<dbReference type="RefSeq" id="WP_138075955.1">
    <property type="nucleotide sequence ID" value="NZ_VAJM01000002.1"/>
</dbReference>
<dbReference type="Pfam" id="PF00117">
    <property type="entry name" value="GATase"/>
    <property type="match status" value="1"/>
</dbReference>
<accession>A0A5R8WUK2</accession>
<dbReference type="PROSITE" id="PS51273">
    <property type="entry name" value="GATASE_TYPE_1"/>
    <property type="match status" value="1"/>
</dbReference>
<name>A0A5R8WUK2_9BACT</name>
<evidence type="ECO:0000259" key="2">
    <source>
        <dbReference type="Pfam" id="PF00117"/>
    </source>
</evidence>
<dbReference type="InterPro" id="IPR017926">
    <property type="entry name" value="GATASE"/>
</dbReference>
<organism evidence="3 4">
    <name type="scientific">Hymenobacter jeollabukensis</name>
    <dbReference type="NCBI Taxonomy" id="2025313"/>
    <lineage>
        <taxon>Bacteria</taxon>
        <taxon>Pseudomonadati</taxon>
        <taxon>Bacteroidota</taxon>
        <taxon>Cytophagia</taxon>
        <taxon>Cytophagales</taxon>
        <taxon>Hymenobacteraceae</taxon>
        <taxon>Hymenobacter</taxon>
    </lineage>
</organism>
<keyword evidence="4" id="KW-1185">Reference proteome</keyword>
<comment type="caution">
    <text evidence="3">The sequence shown here is derived from an EMBL/GenBank/DDBJ whole genome shotgun (WGS) entry which is preliminary data.</text>
</comment>
<dbReference type="PANTHER" id="PTHR43418">
    <property type="entry name" value="MULTIFUNCTIONAL TRYPTOPHAN BIOSYNTHESIS PROTEIN-RELATED"/>
    <property type="match status" value="1"/>
</dbReference>
<dbReference type="AlphaFoldDB" id="A0A5R8WUK2"/>
<dbReference type="SUPFAM" id="SSF52317">
    <property type="entry name" value="Class I glutamine amidotransferase-like"/>
    <property type="match status" value="1"/>
</dbReference>
<dbReference type="Gene3D" id="3.40.50.880">
    <property type="match status" value="1"/>
</dbReference>
<proteinExistence type="predicted"/>
<dbReference type="OrthoDB" id="9786812at2"/>
<dbReference type="InterPro" id="IPR006221">
    <property type="entry name" value="TrpG/PapA_dom"/>
</dbReference>
<dbReference type="InterPro" id="IPR050472">
    <property type="entry name" value="Anth_synth/Amidotransfase"/>
</dbReference>
<dbReference type="GO" id="GO:0000162">
    <property type="term" value="P:L-tryptophan biosynthetic process"/>
    <property type="evidence" value="ECO:0007669"/>
    <property type="project" value="TreeGrafter"/>
</dbReference>
<dbReference type="GO" id="GO:0005829">
    <property type="term" value="C:cytosol"/>
    <property type="evidence" value="ECO:0007669"/>
    <property type="project" value="TreeGrafter"/>
</dbReference>
<dbReference type="PRINTS" id="PR00097">
    <property type="entry name" value="ANTSNTHASEII"/>
</dbReference>
<gene>
    <name evidence="3" type="ORF">FDY95_06630</name>
</gene>
<dbReference type="PANTHER" id="PTHR43418:SF4">
    <property type="entry name" value="MULTIFUNCTIONAL TRYPTOPHAN BIOSYNTHESIS PROTEIN"/>
    <property type="match status" value="1"/>
</dbReference>
<sequence>MRLLLLDNFDSFTYNLLDYLRQLGVEVVVRRNDTPLPELLALDFDAVVLSPGPGTPRKAGVMMELLAAVYERVPVLGVCLGHQALGEFFGAELRRGARPMHGKVSEIELNIESNIGSNQSAEALFEGLPARIPVTRYHSLVLSQLPAALLPLARTADPSAELMALRHRTLPLYGVQFHPEALLTPHGLALLRNWVRIAYHCTNTAAPAAPPAAHTDHDGIAD</sequence>